<dbReference type="GO" id="GO:0016747">
    <property type="term" value="F:acyltransferase activity, transferring groups other than amino-acyl groups"/>
    <property type="evidence" value="ECO:0007669"/>
    <property type="project" value="InterPro"/>
</dbReference>
<evidence type="ECO:0000313" key="7">
    <source>
        <dbReference type="Proteomes" id="UP000622638"/>
    </source>
</evidence>
<reference evidence="5 6" key="3">
    <citation type="submission" date="2019-11" db="EMBL/GenBank/DDBJ databases">
        <title>Type strains purchased from KCTC, JCM and DSMZ.</title>
        <authorList>
            <person name="Lu H."/>
        </authorList>
    </citation>
    <scope>NUCLEOTIDE SEQUENCE [LARGE SCALE GENOMIC DNA]</scope>
    <source>
        <strain evidence="5 6">KCTC 52429</strain>
    </source>
</reference>
<reference evidence="7" key="2">
    <citation type="journal article" date="2019" name="Int. J. Syst. Evol. Microbiol.">
        <title>The Global Catalogue of Microorganisms (GCM) 10K type strain sequencing project: providing services to taxonomists for standard genome sequencing and annotation.</title>
        <authorList>
            <consortium name="The Broad Institute Genomics Platform"/>
            <consortium name="The Broad Institute Genome Sequencing Center for Infectious Disease"/>
            <person name="Wu L."/>
            <person name="Ma J."/>
        </authorList>
    </citation>
    <scope>NUCLEOTIDE SEQUENCE [LARGE SCALE GENOMIC DNA]</scope>
    <source>
        <strain evidence="7">CGMCC 1.15931</strain>
    </source>
</reference>
<accession>A0A6I3STS5</accession>
<protein>
    <submittedName>
        <fullName evidence="5">GNAT family N-acetyltransferase</fullName>
    </submittedName>
</protein>
<dbReference type="Pfam" id="PF00583">
    <property type="entry name" value="Acetyltransf_1"/>
    <property type="match status" value="1"/>
</dbReference>
<name>A0A6I3STS5_9BURK</name>
<dbReference type="CDD" id="cd04301">
    <property type="entry name" value="NAT_SF"/>
    <property type="match status" value="1"/>
</dbReference>
<dbReference type="RefSeq" id="WP_155469084.1">
    <property type="nucleotide sequence ID" value="NZ_BMKG01000016.1"/>
</dbReference>
<gene>
    <name evidence="4" type="ORF">GCM10011572_36680</name>
    <name evidence="5" type="ORF">GM672_03230</name>
</gene>
<dbReference type="PROSITE" id="PS51186">
    <property type="entry name" value="GNAT"/>
    <property type="match status" value="1"/>
</dbReference>
<keyword evidence="1 5" id="KW-0808">Transferase</keyword>
<keyword evidence="7" id="KW-1185">Reference proteome</keyword>
<dbReference type="EMBL" id="BMKG01000016">
    <property type="protein sequence ID" value="GGC11958.1"/>
    <property type="molecule type" value="Genomic_DNA"/>
</dbReference>
<evidence type="ECO:0000259" key="3">
    <source>
        <dbReference type="PROSITE" id="PS51186"/>
    </source>
</evidence>
<dbReference type="InterPro" id="IPR008125">
    <property type="entry name" value="Streptothricin_AcTrfase"/>
</dbReference>
<dbReference type="PANTHER" id="PTHR43420">
    <property type="entry name" value="ACETYLTRANSFERASE"/>
    <property type="match status" value="1"/>
</dbReference>
<dbReference type="InterPro" id="IPR050680">
    <property type="entry name" value="YpeA/RimI_acetyltransf"/>
</dbReference>
<reference evidence="4" key="4">
    <citation type="submission" date="2024-05" db="EMBL/GenBank/DDBJ databases">
        <authorList>
            <person name="Sun Q."/>
            <person name="Zhou Y."/>
        </authorList>
    </citation>
    <scope>NUCLEOTIDE SEQUENCE</scope>
    <source>
        <strain evidence="4">CGMCC 1.15931</strain>
    </source>
</reference>
<dbReference type="Gene3D" id="3.40.630.30">
    <property type="match status" value="1"/>
</dbReference>
<dbReference type="AlphaFoldDB" id="A0A6I3STS5"/>
<evidence type="ECO:0000313" key="5">
    <source>
        <dbReference type="EMBL" id="MTV51742.1"/>
    </source>
</evidence>
<dbReference type="OrthoDB" id="9800193at2"/>
<dbReference type="SUPFAM" id="SSF55729">
    <property type="entry name" value="Acyl-CoA N-acyltransferases (Nat)"/>
    <property type="match status" value="1"/>
</dbReference>
<evidence type="ECO:0000313" key="4">
    <source>
        <dbReference type="EMBL" id="GGC11958.1"/>
    </source>
</evidence>
<evidence type="ECO:0000256" key="1">
    <source>
        <dbReference type="ARBA" id="ARBA00022679"/>
    </source>
</evidence>
<dbReference type="PRINTS" id="PR01754">
    <property type="entry name" value="SACTRNSFRASE"/>
</dbReference>
<dbReference type="EMBL" id="WNKZ01000005">
    <property type="protein sequence ID" value="MTV51742.1"/>
    <property type="molecule type" value="Genomic_DNA"/>
</dbReference>
<organism evidence="5 6">
    <name type="scientific">Pseudoduganella buxea</name>
    <dbReference type="NCBI Taxonomy" id="1949069"/>
    <lineage>
        <taxon>Bacteria</taxon>
        <taxon>Pseudomonadati</taxon>
        <taxon>Pseudomonadota</taxon>
        <taxon>Betaproteobacteria</taxon>
        <taxon>Burkholderiales</taxon>
        <taxon>Oxalobacteraceae</taxon>
        <taxon>Telluria group</taxon>
        <taxon>Pseudoduganella</taxon>
    </lineage>
</organism>
<proteinExistence type="predicted"/>
<dbReference type="InterPro" id="IPR000182">
    <property type="entry name" value="GNAT_dom"/>
</dbReference>
<reference evidence="4" key="1">
    <citation type="journal article" date="2014" name="Int. J. Syst. Evol. Microbiol.">
        <title>Complete genome of a new Firmicutes species belonging to the dominant human colonic microbiota ('Ruminococcus bicirculans') reveals two chromosomes and a selective capacity to utilize plant glucans.</title>
        <authorList>
            <consortium name="NISC Comparative Sequencing Program"/>
            <person name="Wegmann U."/>
            <person name="Louis P."/>
            <person name="Goesmann A."/>
            <person name="Henrissat B."/>
            <person name="Duncan S.H."/>
            <person name="Flint H.J."/>
        </authorList>
    </citation>
    <scope>NUCLEOTIDE SEQUENCE</scope>
    <source>
        <strain evidence="4">CGMCC 1.15931</strain>
    </source>
</reference>
<feature type="domain" description="N-acetyltransferase" evidence="3">
    <location>
        <begin position="23"/>
        <end position="174"/>
    </location>
</feature>
<dbReference type="InterPro" id="IPR016181">
    <property type="entry name" value="Acyl_CoA_acyltransferase"/>
</dbReference>
<sequence>MHIERVESIGREALALADFSFVIELEAVGPFDGPGLPGVVAVTARTKAYGVDESLSEPDADSSRLLLAARDGDRLAGYLLATPAWNGCASIDDIAVSRPYRGAGIGRRLMDEAVAWAKSRDLRAIRLETQSSNVPACRFYVRYGFVLGGSDRYLYSQLGEDVSGDVALYWYLFL</sequence>
<dbReference type="Proteomes" id="UP000430634">
    <property type="component" value="Unassembled WGS sequence"/>
</dbReference>
<dbReference type="Proteomes" id="UP000622638">
    <property type="component" value="Unassembled WGS sequence"/>
</dbReference>
<evidence type="ECO:0000256" key="2">
    <source>
        <dbReference type="ARBA" id="ARBA00023315"/>
    </source>
</evidence>
<comment type="caution">
    <text evidence="5">The sequence shown here is derived from an EMBL/GenBank/DDBJ whole genome shotgun (WGS) entry which is preliminary data.</text>
</comment>
<evidence type="ECO:0000313" key="6">
    <source>
        <dbReference type="Proteomes" id="UP000430634"/>
    </source>
</evidence>
<keyword evidence="2" id="KW-0012">Acyltransferase</keyword>